<evidence type="ECO:0000313" key="10">
    <source>
        <dbReference type="EMBL" id="KAJ3142561.1"/>
    </source>
</evidence>
<evidence type="ECO:0000256" key="3">
    <source>
        <dbReference type="ARBA" id="ARBA00009223"/>
    </source>
</evidence>
<keyword evidence="6" id="KW-0698">rRNA processing</keyword>
<feature type="domain" description="UTP25 C-terminal" evidence="8">
    <location>
        <begin position="353"/>
        <end position="429"/>
    </location>
</feature>
<dbReference type="Pfam" id="PF06862">
    <property type="entry name" value="Utp25_C"/>
    <property type="match status" value="1"/>
</dbReference>
<dbReference type="GO" id="GO:0000462">
    <property type="term" value="P:maturation of SSU-rRNA from tricistronic rRNA transcript (SSU-rRNA, 5.8S rRNA, LSU-rRNA)"/>
    <property type="evidence" value="ECO:0007669"/>
    <property type="project" value="TreeGrafter"/>
</dbReference>
<evidence type="ECO:0000313" key="11">
    <source>
        <dbReference type="Proteomes" id="UP001211907"/>
    </source>
</evidence>
<evidence type="ECO:0000256" key="7">
    <source>
        <dbReference type="SAM" id="MobiDB-lite"/>
    </source>
</evidence>
<reference evidence="10" key="1">
    <citation type="submission" date="2020-05" db="EMBL/GenBank/DDBJ databases">
        <title>Phylogenomic resolution of chytrid fungi.</title>
        <authorList>
            <person name="Stajich J.E."/>
            <person name="Amses K."/>
            <person name="Simmons R."/>
            <person name="Seto K."/>
            <person name="Myers J."/>
            <person name="Bonds A."/>
            <person name="Quandt C.A."/>
            <person name="Barry K."/>
            <person name="Liu P."/>
            <person name="Grigoriev I."/>
            <person name="Longcore J.E."/>
            <person name="James T.Y."/>
        </authorList>
    </citation>
    <scope>NUCLEOTIDE SEQUENCE</scope>
    <source>
        <strain evidence="10">JEL0513</strain>
    </source>
</reference>
<comment type="function">
    <text evidence="1 6">DEAD-box RNA helicase-like protein required for pre-18S rRNA processing, specifically at sites A0, A1, and A2.</text>
</comment>
<evidence type="ECO:0000256" key="2">
    <source>
        <dbReference type="ARBA" id="ARBA00004604"/>
    </source>
</evidence>
<dbReference type="InterPro" id="IPR010678">
    <property type="entry name" value="UTP25"/>
</dbReference>
<proteinExistence type="inferred from homology"/>
<dbReference type="InterPro" id="IPR053940">
    <property type="entry name" value="UTP25_NTPase-like"/>
</dbReference>
<feature type="compositionally biased region" description="Acidic residues" evidence="7">
    <location>
        <begin position="51"/>
        <end position="66"/>
    </location>
</feature>
<name>A0AAD5XKV1_9FUNG</name>
<protein>
    <recommendedName>
        <fullName evidence="4 6">U3 small nucleolar RNA-associated protein 25</fullName>
        <shortName evidence="6">U3 snoRNA-associated protein 25</shortName>
    </recommendedName>
</protein>
<dbReference type="InterPro" id="IPR053939">
    <property type="entry name" value="UTP25_C"/>
</dbReference>
<dbReference type="AlphaFoldDB" id="A0AAD5XKV1"/>
<sequence>MQSYCLHAVNHILKSRDRVLKNTQKLNAADQRTTGDENIEGTGKEETLNDVNEDKDDDDDDIDDADVDKHGDSIEYRDQGYTRPRVLVILPLKNQAYDVINTIISLSSATQIENKSRFVSEFTLPPEEDAMDTSKPADYQQDFRGNIDDMFRIGIKFSGRRHLKLFTDFYSADIIVASPLGLRTVVGAEGDKERDFDFLSSIEVVIADRCDMFLMQNWEHMQHLFNHLNLTPKSAHDCDFARIRSWYLEGHARLVRQNIIFSRFPEPEINALVTRMCRNDSGRFKVSTVNESNVAISEVVVQVPQTFTRFSCGSLLAHDDARFDYFVKKTIPALQRNPQLGTVLFVPSYLDYIRGTRHIVFYQLPQRADFYTELVNQIDGSNSVGGSSTVDVSVTVTFSIYDKLRGERCVGAKRWARMTGEGAKETYLFT</sequence>
<dbReference type="GO" id="GO:0032040">
    <property type="term" value="C:small-subunit processome"/>
    <property type="evidence" value="ECO:0007669"/>
    <property type="project" value="TreeGrafter"/>
</dbReference>
<accession>A0AAD5XKV1</accession>
<comment type="subcellular location">
    <subcellularLocation>
        <location evidence="2 6">Nucleus</location>
        <location evidence="2 6">Nucleolus</location>
    </subcellularLocation>
</comment>
<evidence type="ECO:0000256" key="1">
    <source>
        <dbReference type="ARBA" id="ARBA00002883"/>
    </source>
</evidence>
<gene>
    <name evidence="10" type="primary">UTP25</name>
    <name evidence="10" type="ORF">HK100_001385</name>
</gene>
<keyword evidence="6" id="KW-0687">Ribonucleoprotein</keyword>
<organism evidence="10 11">
    <name type="scientific">Physocladia obscura</name>
    <dbReference type="NCBI Taxonomy" id="109957"/>
    <lineage>
        <taxon>Eukaryota</taxon>
        <taxon>Fungi</taxon>
        <taxon>Fungi incertae sedis</taxon>
        <taxon>Chytridiomycota</taxon>
        <taxon>Chytridiomycota incertae sedis</taxon>
        <taxon>Chytridiomycetes</taxon>
        <taxon>Chytridiales</taxon>
        <taxon>Chytriomycetaceae</taxon>
        <taxon>Physocladia</taxon>
    </lineage>
</organism>
<dbReference type="GO" id="GO:0019843">
    <property type="term" value="F:rRNA binding"/>
    <property type="evidence" value="ECO:0007669"/>
    <property type="project" value="TreeGrafter"/>
</dbReference>
<comment type="caution">
    <text evidence="10">The sequence shown here is derived from an EMBL/GenBank/DDBJ whole genome shotgun (WGS) entry which is preliminary data.</text>
</comment>
<dbReference type="PANTHER" id="PTHR12933:SF0">
    <property type="entry name" value="U3 SMALL NUCLEOLAR RNA-ASSOCIATED PROTEIN 25 HOMOLOG"/>
    <property type="match status" value="1"/>
</dbReference>
<dbReference type="Proteomes" id="UP001211907">
    <property type="component" value="Unassembled WGS sequence"/>
</dbReference>
<evidence type="ECO:0000256" key="4">
    <source>
        <dbReference type="ARBA" id="ARBA00015422"/>
    </source>
</evidence>
<evidence type="ECO:0000259" key="8">
    <source>
        <dbReference type="Pfam" id="PF06862"/>
    </source>
</evidence>
<comment type="similarity">
    <text evidence="3 6">Belongs to the UTP25 family.</text>
</comment>
<dbReference type="PANTHER" id="PTHR12933">
    <property type="entry name" value="ORF PROTEIN-RELATED"/>
    <property type="match status" value="1"/>
</dbReference>
<keyword evidence="11" id="KW-1185">Reference proteome</keyword>
<dbReference type="EMBL" id="JADGJH010000013">
    <property type="protein sequence ID" value="KAJ3142561.1"/>
    <property type="molecule type" value="Genomic_DNA"/>
</dbReference>
<dbReference type="Gene3D" id="3.40.50.300">
    <property type="entry name" value="P-loop containing nucleotide triphosphate hydrolases"/>
    <property type="match status" value="1"/>
</dbReference>
<feature type="domain" description="UTP25 NTP hydrolase-like" evidence="9">
    <location>
        <begin position="2"/>
        <end position="283"/>
    </location>
</feature>
<dbReference type="GO" id="GO:0034511">
    <property type="term" value="F:U3 snoRNA binding"/>
    <property type="evidence" value="ECO:0007669"/>
    <property type="project" value="InterPro"/>
</dbReference>
<evidence type="ECO:0000256" key="6">
    <source>
        <dbReference type="RuleBase" id="RU365070"/>
    </source>
</evidence>
<dbReference type="Pfam" id="PF22916">
    <property type="entry name" value="UTP25_NTPase-like"/>
    <property type="match status" value="1"/>
</dbReference>
<comment type="subunit">
    <text evidence="6">Component of the ribosomal small subunit (SSU) processome composed of at least 40 protein subunits and snoRNA U3.</text>
</comment>
<evidence type="ECO:0000259" key="9">
    <source>
        <dbReference type="Pfam" id="PF22916"/>
    </source>
</evidence>
<keyword evidence="5 6" id="KW-0539">Nucleus</keyword>
<feature type="region of interest" description="Disordered" evidence="7">
    <location>
        <begin position="28"/>
        <end position="75"/>
    </location>
</feature>
<evidence type="ECO:0000256" key="5">
    <source>
        <dbReference type="ARBA" id="ARBA00023242"/>
    </source>
</evidence>
<keyword evidence="6" id="KW-0690">Ribosome biogenesis</keyword>
<dbReference type="InterPro" id="IPR027417">
    <property type="entry name" value="P-loop_NTPase"/>
</dbReference>